<evidence type="ECO:0000256" key="3">
    <source>
        <dbReference type="ARBA" id="ARBA00022475"/>
    </source>
</evidence>
<protein>
    <submittedName>
        <fullName evidence="9">Type II secretion system protein GspF</fullName>
    </submittedName>
</protein>
<evidence type="ECO:0000259" key="8">
    <source>
        <dbReference type="Pfam" id="PF00482"/>
    </source>
</evidence>
<evidence type="ECO:0000256" key="4">
    <source>
        <dbReference type="ARBA" id="ARBA00022692"/>
    </source>
</evidence>
<evidence type="ECO:0000313" key="9">
    <source>
        <dbReference type="EMBL" id="GLS04231.1"/>
    </source>
</evidence>
<dbReference type="RefSeq" id="WP_284207602.1">
    <property type="nucleotide sequence ID" value="NZ_BSOZ01000014.1"/>
</dbReference>
<dbReference type="InterPro" id="IPR018076">
    <property type="entry name" value="T2SS_GspF_dom"/>
</dbReference>
<feature type="transmembrane region" description="Helical" evidence="7">
    <location>
        <begin position="160"/>
        <end position="183"/>
    </location>
</feature>
<dbReference type="PANTHER" id="PTHR30012:SF0">
    <property type="entry name" value="TYPE II SECRETION SYSTEM PROTEIN F-RELATED"/>
    <property type="match status" value="1"/>
</dbReference>
<keyword evidence="3" id="KW-1003">Cell membrane</keyword>
<keyword evidence="10" id="KW-1185">Reference proteome</keyword>
<proteinExistence type="inferred from homology"/>
<keyword evidence="4 7" id="KW-0812">Transmembrane</keyword>
<dbReference type="EMBL" id="BSOZ01000014">
    <property type="protein sequence ID" value="GLS04231.1"/>
    <property type="molecule type" value="Genomic_DNA"/>
</dbReference>
<feature type="transmembrane region" description="Helical" evidence="7">
    <location>
        <begin position="203"/>
        <end position="229"/>
    </location>
</feature>
<dbReference type="InterPro" id="IPR003004">
    <property type="entry name" value="GspF/PilC"/>
</dbReference>
<evidence type="ECO:0000313" key="10">
    <source>
        <dbReference type="Proteomes" id="UP001156836"/>
    </source>
</evidence>
<evidence type="ECO:0000256" key="1">
    <source>
        <dbReference type="ARBA" id="ARBA00004651"/>
    </source>
</evidence>
<feature type="domain" description="Type II secretion system protein GspF" evidence="8">
    <location>
        <begin position="67"/>
        <end position="184"/>
    </location>
</feature>
<dbReference type="Proteomes" id="UP001156836">
    <property type="component" value="Unassembled WGS sequence"/>
</dbReference>
<feature type="transmembrane region" description="Helical" evidence="7">
    <location>
        <begin position="360"/>
        <end position="388"/>
    </location>
</feature>
<dbReference type="InterPro" id="IPR042094">
    <property type="entry name" value="T2SS_GspF_sf"/>
</dbReference>
<dbReference type="PANTHER" id="PTHR30012">
    <property type="entry name" value="GENERAL SECRETION PATHWAY PROTEIN"/>
    <property type="match status" value="1"/>
</dbReference>
<comment type="subcellular location">
    <subcellularLocation>
        <location evidence="1">Cell membrane</location>
        <topology evidence="1">Multi-pass membrane protein</topology>
    </subcellularLocation>
</comment>
<evidence type="ECO:0000256" key="5">
    <source>
        <dbReference type="ARBA" id="ARBA00022989"/>
    </source>
</evidence>
<organism evidence="9 10">
    <name type="scientific">Chitiniphilus shinanonensis</name>
    <dbReference type="NCBI Taxonomy" id="553088"/>
    <lineage>
        <taxon>Bacteria</taxon>
        <taxon>Pseudomonadati</taxon>
        <taxon>Pseudomonadota</taxon>
        <taxon>Betaproteobacteria</taxon>
        <taxon>Neisseriales</taxon>
        <taxon>Chitinibacteraceae</taxon>
        <taxon>Chitiniphilus</taxon>
    </lineage>
</organism>
<accession>A0ABQ6BSC9</accession>
<comment type="similarity">
    <text evidence="2">Belongs to the GSP F family.</text>
</comment>
<evidence type="ECO:0000256" key="6">
    <source>
        <dbReference type="ARBA" id="ARBA00023136"/>
    </source>
</evidence>
<gene>
    <name evidence="9" type="primary">xcsF</name>
    <name evidence="9" type="ORF">GCM10007860_13770</name>
</gene>
<feature type="domain" description="Type II secretion system protein GspF" evidence="8">
    <location>
        <begin position="264"/>
        <end position="386"/>
    </location>
</feature>
<dbReference type="Pfam" id="PF00482">
    <property type="entry name" value="T2SSF"/>
    <property type="match status" value="2"/>
</dbReference>
<comment type="caution">
    <text evidence="9">The sequence shown here is derived from an EMBL/GenBank/DDBJ whole genome shotgun (WGS) entry which is preliminary data.</text>
</comment>
<keyword evidence="5 7" id="KW-1133">Transmembrane helix</keyword>
<evidence type="ECO:0000256" key="7">
    <source>
        <dbReference type="SAM" id="Phobius"/>
    </source>
</evidence>
<keyword evidence="6 7" id="KW-0472">Membrane</keyword>
<sequence length="395" mass="42342">MPGYRYRALERDGTLRLGRLPATDLADLERQLARRALTLLRARRDLLPAARVGNRRERLAFTFHLEQMLAAGLPLLEALADLREQAESPHLAALAGQLHDRIEGGSTLSAALAEQGSSFDATYVALIRAGEHSGNLPEMLARLGAMLRWQDEVAAHTRTLLLYPAIVAVAVGGASAFLVGYLVPQMADFLRDLGGRLPWSTRALIALSDWLGAHGLALLGALAAAALSLPLASRHAGLRQIWEALRLRLPWYGPLLHGLAMARFAQCLATLYRAGVPILSALDLAGAAAGNPTLGAALQRGGERLAAGQGLADSLGGERLFPPWVVRLLRLGEQTGQLDQALSHVAEWYRRRVGATIERAQALIAPALTVLLGGLLCWVMLAVLGPIFDAVGSMR</sequence>
<reference evidence="10" key="1">
    <citation type="journal article" date="2019" name="Int. J. Syst. Evol. Microbiol.">
        <title>The Global Catalogue of Microorganisms (GCM) 10K type strain sequencing project: providing services to taxonomists for standard genome sequencing and annotation.</title>
        <authorList>
            <consortium name="The Broad Institute Genomics Platform"/>
            <consortium name="The Broad Institute Genome Sequencing Center for Infectious Disease"/>
            <person name="Wu L."/>
            <person name="Ma J."/>
        </authorList>
    </citation>
    <scope>NUCLEOTIDE SEQUENCE [LARGE SCALE GENOMIC DNA]</scope>
    <source>
        <strain evidence="10">NBRC 104970</strain>
    </source>
</reference>
<dbReference type="Gene3D" id="1.20.81.30">
    <property type="entry name" value="Type II secretion system (T2SS), domain F"/>
    <property type="match status" value="2"/>
</dbReference>
<name>A0ABQ6BSC9_9NEIS</name>
<evidence type="ECO:0000256" key="2">
    <source>
        <dbReference type="ARBA" id="ARBA00005745"/>
    </source>
</evidence>